<dbReference type="InterPro" id="IPR035979">
    <property type="entry name" value="RBD_domain_sf"/>
</dbReference>
<feature type="compositionally biased region" description="Pro residues" evidence="2">
    <location>
        <begin position="583"/>
        <end position="592"/>
    </location>
</feature>
<feature type="compositionally biased region" description="Low complexity" evidence="2">
    <location>
        <begin position="225"/>
        <end position="241"/>
    </location>
</feature>
<feature type="compositionally biased region" description="Gly residues" evidence="2">
    <location>
        <begin position="914"/>
        <end position="937"/>
    </location>
</feature>
<dbReference type="InterPro" id="IPR034454">
    <property type="entry name" value="MEI2-like_RRM3"/>
</dbReference>
<organism evidence="4 5">
    <name type="scientific">Vitrella brassicaformis (strain CCMP3155)</name>
    <dbReference type="NCBI Taxonomy" id="1169540"/>
    <lineage>
        <taxon>Eukaryota</taxon>
        <taxon>Sar</taxon>
        <taxon>Alveolata</taxon>
        <taxon>Colpodellida</taxon>
        <taxon>Vitrellaceae</taxon>
        <taxon>Vitrella</taxon>
    </lineage>
</organism>
<dbReference type="GO" id="GO:0003723">
    <property type="term" value="F:RNA binding"/>
    <property type="evidence" value="ECO:0007669"/>
    <property type="project" value="UniProtKB-KW"/>
</dbReference>
<feature type="compositionally biased region" description="Pro residues" evidence="2">
    <location>
        <begin position="875"/>
        <end position="885"/>
    </location>
</feature>
<dbReference type="InParanoid" id="A0A0G4G7T5"/>
<feature type="compositionally biased region" description="Gly residues" evidence="2">
    <location>
        <begin position="958"/>
        <end position="974"/>
    </location>
</feature>
<dbReference type="EMBL" id="CDMY01000586">
    <property type="protein sequence ID" value="CEM24680.1"/>
    <property type="molecule type" value="Genomic_DNA"/>
</dbReference>
<feature type="region of interest" description="Disordered" evidence="2">
    <location>
        <begin position="421"/>
        <end position="505"/>
    </location>
</feature>
<feature type="compositionally biased region" description="Basic and acidic residues" evidence="2">
    <location>
        <begin position="208"/>
        <end position="224"/>
    </location>
</feature>
<keyword evidence="1" id="KW-0694">RNA-binding</keyword>
<evidence type="ECO:0000259" key="3">
    <source>
        <dbReference type="Pfam" id="PF04059"/>
    </source>
</evidence>
<feature type="domain" description="Mei2-like C-terminal RNA recognition motif" evidence="3">
    <location>
        <begin position="634"/>
        <end position="729"/>
    </location>
</feature>
<dbReference type="Proteomes" id="UP000041254">
    <property type="component" value="Unassembled WGS sequence"/>
</dbReference>
<feature type="region of interest" description="Disordered" evidence="2">
    <location>
        <begin position="100"/>
        <end position="310"/>
    </location>
</feature>
<dbReference type="PANTHER" id="PTHR23189">
    <property type="entry name" value="RNA RECOGNITION MOTIF-CONTAINING"/>
    <property type="match status" value="1"/>
</dbReference>
<evidence type="ECO:0000256" key="2">
    <source>
        <dbReference type="SAM" id="MobiDB-lite"/>
    </source>
</evidence>
<dbReference type="VEuPathDB" id="CryptoDB:Vbra_9723"/>
<feature type="compositionally biased region" description="Low complexity" evidence="2">
    <location>
        <begin position="817"/>
        <end position="830"/>
    </location>
</feature>
<feature type="compositionally biased region" description="Low complexity" evidence="2">
    <location>
        <begin position="272"/>
        <end position="286"/>
    </location>
</feature>
<keyword evidence="5" id="KW-1185">Reference proteome</keyword>
<feature type="compositionally biased region" description="Pro residues" evidence="2">
    <location>
        <begin position="60"/>
        <end position="74"/>
    </location>
</feature>
<evidence type="ECO:0000313" key="4">
    <source>
        <dbReference type="EMBL" id="CEM24680.1"/>
    </source>
</evidence>
<dbReference type="SUPFAM" id="SSF54928">
    <property type="entry name" value="RNA-binding domain, RBD"/>
    <property type="match status" value="1"/>
</dbReference>
<proteinExistence type="predicted"/>
<feature type="region of interest" description="Disordered" evidence="2">
    <location>
        <begin position="569"/>
        <end position="610"/>
    </location>
</feature>
<gene>
    <name evidence="4" type="ORF">Vbra_9723</name>
</gene>
<dbReference type="Pfam" id="PF04059">
    <property type="entry name" value="RRM_2"/>
    <property type="match status" value="1"/>
</dbReference>
<protein>
    <recommendedName>
        <fullName evidence="3">Mei2-like C-terminal RNA recognition motif domain-containing protein</fullName>
    </recommendedName>
</protein>
<feature type="compositionally biased region" description="Basic residues" evidence="2">
    <location>
        <begin position="596"/>
        <end position="605"/>
    </location>
</feature>
<sequence length="974" mass="102803">MSDQARAQGEGLGAVSGAAAPPREIHIVHHHHHHYHYHHHVHGATPPSDDTNRSQQTNPPTLPPVPSPAPPGGPPESAINLQTLELEAEAICEKAAITTTTTTAQPSQPSQPPPQAAIMTPAADLHGSSDGSQSQEGEGEVKGPLKKMSNSNETTDTDGTDSKEGGVGSWNASGSEGGGKGLVVRVQAVPNESGDSDGLDGSSIGESTPREDGMVASDLRHMPRPDAQQQQHQREQQQQPPSLSPQPPPAHAPSPSAPHTPPRQYDVAHRASAPLYSSSDPSSPEGHSVEFELRMEENEDGPSSIDFSVGRSFSHADEDWHPSGNRPFYTGFMPQSFHQAISHTDHSGGVGGMHRHKFFVSPLLDSIGCSPVGSPTPSSPMLASSATPSEPDQSNNLPELAGVDTFDHVDELPGLKAIQSRSLGGWSFPPPPPGFDGNGQPQPPQAHPDRHMNGFANIADPSSAQSASPHLLQPPLPHTGAPFPGPLNRNRSSGDVPFALTDTTQAGSSISNGTFFASQDSMMVAHQSTMQQRLGGAGGGVGVQGGSEEMTIRKSMSVGIDMQSLRGAIGALGDGNESGLPSTPTPSQPSSPHPTGRGRRQRRGRAQCPAGDAKAIKEAFEINLEKIKSGEEQRTTLMIRNIPNKYTQRMLLQTINRSYRGQYDFFYLPIDFKNKCNVGYAFINFIEPTYIPPFHIQFHGSRWEKFNSEKICSVTYARIQGKEMLMSHFLMSSVMYQDRRMRPIFKLDQTDQQNAFFKIHNVGEPKDAPMQSPNTHTAVPSARFGSPMDDSDLARPSDSRPSPAASASPPPFPSPSASPHSQHAQASSHSVFRPPLPGSPPAEMDVAPPPGFASSQGPASMPMGGAALHSHPHSPSSPPPPPPPEQQQQQQASTFNWPRGTTSPTPTPPPPPGVSGGGLGGRGGLGGSHGGGLGGLGNLANMGASFGLGGMRPQQTRGQGGPGPGRGGGQHGWA</sequence>
<dbReference type="InterPro" id="IPR007201">
    <property type="entry name" value="Mei2-like_Rrm_C"/>
</dbReference>
<feature type="compositionally biased region" description="Basic and acidic residues" evidence="2">
    <location>
        <begin position="287"/>
        <end position="296"/>
    </location>
</feature>
<feature type="compositionally biased region" description="Pro residues" evidence="2">
    <location>
        <begin position="242"/>
        <end position="261"/>
    </location>
</feature>
<feature type="region of interest" description="Disordered" evidence="2">
    <location>
        <begin position="763"/>
        <end position="974"/>
    </location>
</feature>
<dbReference type="CDD" id="cd12531">
    <property type="entry name" value="RRM3_MEI2_like"/>
    <property type="match status" value="1"/>
</dbReference>
<feature type="region of interest" description="Disordered" evidence="2">
    <location>
        <begin position="370"/>
        <end position="400"/>
    </location>
</feature>
<dbReference type="AlphaFoldDB" id="A0A0G4G7T5"/>
<evidence type="ECO:0000256" key="1">
    <source>
        <dbReference type="ARBA" id="ARBA00022884"/>
    </source>
</evidence>
<feature type="region of interest" description="Disordered" evidence="2">
    <location>
        <begin position="32"/>
        <end position="79"/>
    </location>
</feature>
<feature type="compositionally biased region" description="Basic residues" evidence="2">
    <location>
        <begin position="32"/>
        <end position="42"/>
    </location>
</feature>
<feature type="compositionally biased region" description="Polar residues" evidence="2">
    <location>
        <begin position="373"/>
        <end position="397"/>
    </location>
</feature>
<accession>A0A0G4G7T5</accession>
<dbReference type="OrthoDB" id="417481at2759"/>
<reference evidence="4 5" key="1">
    <citation type="submission" date="2014-11" db="EMBL/GenBank/DDBJ databases">
        <authorList>
            <person name="Zhu J."/>
            <person name="Qi W."/>
            <person name="Song R."/>
        </authorList>
    </citation>
    <scope>NUCLEOTIDE SEQUENCE [LARGE SCALE GENOMIC DNA]</scope>
</reference>
<name>A0A0G4G7T5_VITBC</name>
<evidence type="ECO:0000313" key="5">
    <source>
        <dbReference type="Proteomes" id="UP000041254"/>
    </source>
</evidence>